<keyword evidence="2" id="KW-1185">Reference proteome</keyword>
<dbReference type="PROSITE" id="PS51257">
    <property type="entry name" value="PROKAR_LIPOPROTEIN"/>
    <property type="match status" value="1"/>
</dbReference>
<gene>
    <name evidence="1" type="ORF">LRS13_11485</name>
</gene>
<dbReference type="Proteomes" id="UP001058860">
    <property type="component" value="Chromosome"/>
</dbReference>
<accession>A0ABY5PNE2</accession>
<protein>
    <recommendedName>
        <fullName evidence="3">DUF4352 domain-containing protein</fullName>
    </recommendedName>
</protein>
<evidence type="ECO:0008006" key="3">
    <source>
        <dbReference type="Google" id="ProtNLM"/>
    </source>
</evidence>
<sequence>MRWAGVVLAVVAFALSGCGDDGIDGAQFVEAVTLERAYTDGRGEARDVNTTMFLNALYTSERELPVTLPSGTQAVLADVSTINDGRDPFPLEWAVFTARTREGRTLGEKLRQGPRRVTDKEQVVSVGFAVPDGDEVTEVRMRSIVDVWPFRATLKPPRDDDT</sequence>
<proteinExistence type="predicted"/>
<name>A0ABY5PNE2_9ACTN</name>
<dbReference type="RefSeq" id="WP_353866531.1">
    <property type="nucleotide sequence ID" value="NZ_CP088295.1"/>
</dbReference>
<organism evidence="1 2">
    <name type="scientific">Svornostia abyssi</name>
    <dbReference type="NCBI Taxonomy" id="2898438"/>
    <lineage>
        <taxon>Bacteria</taxon>
        <taxon>Bacillati</taxon>
        <taxon>Actinomycetota</taxon>
        <taxon>Thermoleophilia</taxon>
        <taxon>Solirubrobacterales</taxon>
        <taxon>Baekduiaceae</taxon>
        <taxon>Svornostia</taxon>
    </lineage>
</organism>
<evidence type="ECO:0000313" key="1">
    <source>
        <dbReference type="EMBL" id="UUY06102.1"/>
    </source>
</evidence>
<dbReference type="EMBL" id="CP088295">
    <property type="protein sequence ID" value="UUY06102.1"/>
    <property type="molecule type" value="Genomic_DNA"/>
</dbReference>
<reference evidence="2" key="1">
    <citation type="submission" date="2021-11" db="EMBL/GenBank/DDBJ databases">
        <title>Cultivation dependent microbiological survey of springs from the worlds oldest radium mine currently devoted to the extraction of radon-saturated water.</title>
        <authorList>
            <person name="Kapinusova G."/>
            <person name="Smrhova T."/>
            <person name="Strejcek M."/>
            <person name="Suman J."/>
            <person name="Jani K."/>
            <person name="Pajer P."/>
            <person name="Uhlik O."/>
        </authorList>
    </citation>
    <scope>NUCLEOTIDE SEQUENCE [LARGE SCALE GENOMIC DNA]</scope>
    <source>
        <strain evidence="2">J379</strain>
    </source>
</reference>
<evidence type="ECO:0000313" key="2">
    <source>
        <dbReference type="Proteomes" id="UP001058860"/>
    </source>
</evidence>